<evidence type="ECO:0000313" key="2">
    <source>
        <dbReference type="EMBL" id="SEA23493.1"/>
    </source>
</evidence>
<evidence type="ECO:0000256" key="1">
    <source>
        <dbReference type="SAM" id="MobiDB-lite"/>
    </source>
</evidence>
<name>A0A1H3ZIE0_9EURY</name>
<gene>
    <name evidence="2" type="ORF">SAMN04488065_2380</name>
</gene>
<dbReference type="AlphaFoldDB" id="A0A1H3ZIE0"/>
<feature type="region of interest" description="Disordered" evidence="1">
    <location>
        <begin position="192"/>
        <end position="212"/>
    </location>
</feature>
<accession>A0A1H3ZIE0</accession>
<sequence length="228" mass="26076">MLGAFHRMNQTMETTVTFEYGPLTVEIHARDDENYQDEILDLLRFLENHQEQFEEIGVESEVAEMKSDKTGTVSLDQFEDGERNEEDEEEPDSTALGSIASELQLSVTNLKDFLYVDSDGDDFPVIYVDEFEDIGERQTDRQRVASLILLYLWHECYDKDRVKSGVLKDALELSNVSSSGMANMYQGEGDRYFDRRGRGPTATVALTPPGKRQARKVLRRLANEKKES</sequence>
<reference evidence="2 3" key="1">
    <citation type="submission" date="2016-10" db="EMBL/GenBank/DDBJ databases">
        <authorList>
            <person name="de Groot N.N."/>
        </authorList>
    </citation>
    <scope>NUCLEOTIDE SEQUENCE [LARGE SCALE GENOMIC DNA]</scope>
    <source>
        <strain evidence="2 3">CGMCC 1.8712</strain>
    </source>
</reference>
<organism evidence="2 3">
    <name type="scientific">Haloplanus vescus</name>
    <dbReference type="NCBI Taxonomy" id="555874"/>
    <lineage>
        <taxon>Archaea</taxon>
        <taxon>Methanobacteriati</taxon>
        <taxon>Methanobacteriota</taxon>
        <taxon>Stenosarchaea group</taxon>
        <taxon>Halobacteria</taxon>
        <taxon>Halobacteriales</taxon>
        <taxon>Haloferacaceae</taxon>
        <taxon>Haloplanus</taxon>
    </lineage>
</organism>
<proteinExistence type="predicted"/>
<evidence type="ECO:0000313" key="3">
    <source>
        <dbReference type="Proteomes" id="UP000236755"/>
    </source>
</evidence>
<protein>
    <submittedName>
        <fullName evidence="2">Uncharacterized protein</fullName>
    </submittedName>
</protein>
<dbReference type="EMBL" id="FNQT01000003">
    <property type="protein sequence ID" value="SEA23493.1"/>
    <property type="molecule type" value="Genomic_DNA"/>
</dbReference>
<dbReference type="Proteomes" id="UP000236755">
    <property type="component" value="Unassembled WGS sequence"/>
</dbReference>
<keyword evidence="3" id="KW-1185">Reference proteome</keyword>